<accession>A0A857JJA9</accession>
<feature type="transmembrane region" description="Helical" evidence="1">
    <location>
        <begin position="7"/>
        <end position="26"/>
    </location>
</feature>
<feature type="transmembrane region" description="Helical" evidence="1">
    <location>
        <begin position="199"/>
        <end position="217"/>
    </location>
</feature>
<dbReference type="AlphaFoldDB" id="A0A857JJA9"/>
<evidence type="ECO:0000256" key="1">
    <source>
        <dbReference type="SAM" id="Phobius"/>
    </source>
</evidence>
<feature type="transmembrane region" description="Helical" evidence="1">
    <location>
        <begin position="237"/>
        <end position="262"/>
    </location>
</feature>
<feature type="domain" description="Acyltransferase 3" evidence="2">
    <location>
        <begin position="8"/>
        <end position="321"/>
    </location>
</feature>
<sequence>MNKVRCDFVDWMKAVGMFLIVFGHFFGDPFNQFTQPVYPKQLGVAMFVFIMGWGLGKINDARYEVSYNRLFPMFFWGAIIALLISFISLFAIQDLAESNYAPLFLGVNVVFNFFPANPTTWFIGTYFHIILLWVLFFHRVKITPIILFSSLIFEIVFRCYFINANSIFIAYMSLPNWLTLFLLGMYMCQRKDSENSQGLILRGFTWGTFLVIWAVTLNMLEVSNRFPFKSIELSSPFINALVTSSFVSLVYIANTLFSIAVFSRISAGRIVRFFSRNTIIVFIGHMPLYFVIEPIVQIVFPSGWPKRLCIVLIMYIGLSWVSELLHKWIKMDQIKKWGWEKITQLMPQLAKSQ</sequence>
<feature type="transmembrane region" description="Helical" evidence="1">
    <location>
        <begin position="145"/>
        <end position="163"/>
    </location>
</feature>
<organism evidence="3 4">
    <name type="scientific">Paraglaciecola mesophila</name>
    <dbReference type="NCBI Taxonomy" id="197222"/>
    <lineage>
        <taxon>Bacteria</taxon>
        <taxon>Pseudomonadati</taxon>
        <taxon>Pseudomonadota</taxon>
        <taxon>Gammaproteobacteria</taxon>
        <taxon>Alteromonadales</taxon>
        <taxon>Alteromonadaceae</taxon>
        <taxon>Paraglaciecola</taxon>
    </lineage>
</organism>
<feature type="transmembrane region" description="Helical" evidence="1">
    <location>
        <begin position="70"/>
        <end position="92"/>
    </location>
</feature>
<dbReference type="KEGG" id="pmes:FX988_02380"/>
<protein>
    <recommendedName>
        <fullName evidence="2">Acyltransferase 3 domain-containing protein</fullName>
    </recommendedName>
</protein>
<feature type="transmembrane region" description="Helical" evidence="1">
    <location>
        <begin position="274"/>
        <end position="292"/>
    </location>
</feature>
<dbReference type="RefSeq" id="WP_160180039.1">
    <property type="nucleotide sequence ID" value="NZ_CP047656.1"/>
</dbReference>
<evidence type="ECO:0000313" key="3">
    <source>
        <dbReference type="EMBL" id="QHJ12129.1"/>
    </source>
</evidence>
<evidence type="ECO:0000313" key="4">
    <source>
        <dbReference type="Proteomes" id="UP000464524"/>
    </source>
</evidence>
<keyword evidence="1" id="KW-0472">Membrane</keyword>
<feature type="transmembrane region" description="Helical" evidence="1">
    <location>
        <begin position="119"/>
        <end position="138"/>
    </location>
</feature>
<feature type="transmembrane region" description="Helical" evidence="1">
    <location>
        <begin position="169"/>
        <end position="187"/>
    </location>
</feature>
<gene>
    <name evidence="3" type="ORF">FX988_02380</name>
</gene>
<feature type="transmembrane region" description="Helical" evidence="1">
    <location>
        <begin position="304"/>
        <end position="325"/>
    </location>
</feature>
<dbReference type="InterPro" id="IPR002656">
    <property type="entry name" value="Acyl_transf_3_dom"/>
</dbReference>
<keyword evidence="1" id="KW-0812">Transmembrane</keyword>
<evidence type="ECO:0000259" key="2">
    <source>
        <dbReference type="Pfam" id="PF01757"/>
    </source>
</evidence>
<keyword evidence="1" id="KW-1133">Transmembrane helix</keyword>
<name>A0A857JJA9_9ALTE</name>
<feature type="transmembrane region" description="Helical" evidence="1">
    <location>
        <begin position="38"/>
        <end position="58"/>
    </location>
</feature>
<dbReference type="EMBL" id="CP047656">
    <property type="protein sequence ID" value="QHJ12129.1"/>
    <property type="molecule type" value="Genomic_DNA"/>
</dbReference>
<dbReference type="GO" id="GO:0016747">
    <property type="term" value="F:acyltransferase activity, transferring groups other than amino-acyl groups"/>
    <property type="evidence" value="ECO:0007669"/>
    <property type="project" value="InterPro"/>
</dbReference>
<dbReference type="Proteomes" id="UP000464524">
    <property type="component" value="Chromosome"/>
</dbReference>
<reference evidence="3 4" key="1">
    <citation type="submission" date="2019-12" db="EMBL/GenBank/DDBJ databases">
        <title>Genome sequencing and assembly of endphytes of Porphyra tenera.</title>
        <authorList>
            <person name="Park J.M."/>
            <person name="Shin R."/>
            <person name="Jo S.H."/>
        </authorList>
    </citation>
    <scope>NUCLEOTIDE SEQUENCE [LARGE SCALE GENOMIC DNA]</scope>
    <source>
        <strain evidence="3 4">GPM4</strain>
    </source>
</reference>
<dbReference type="OrthoDB" id="243641at2"/>
<proteinExistence type="predicted"/>
<dbReference type="Pfam" id="PF01757">
    <property type="entry name" value="Acyl_transf_3"/>
    <property type="match status" value="1"/>
</dbReference>
<keyword evidence="4" id="KW-1185">Reference proteome</keyword>